<feature type="binding site" evidence="8">
    <location>
        <position position="264"/>
    </location>
    <ligand>
        <name>L-citrulline</name>
        <dbReference type="ChEBI" id="CHEBI:57743"/>
    </ligand>
</feature>
<dbReference type="Pfam" id="PF00764">
    <property type="entry name" value="Arginosuc_synth"/>
    <property type="match status" value="1"/>
</dbReference>
<feature type="binding site" evidence="8">
    <location>
        <position position="124"/>
    </location>
    <ligand>
        <name>L-citrulline</name>
        <dbReference type="ChEBI" id="CHEBI:57743"/>
    </ligand>
</feature>
<dbReference type="InterPro" id="IPR001518">
    <property type="entry name" value="Arginosuc_synth"/>
</dbReference>
<feature type="binding site" evidence="8">
    <location>
        <position position="93"/>
    </location>
    <ligand>
        <name>L-citrulline</name>
        <dbReference type="ChEBI" id="CHEBI:57743"/>
    </ligand>
</feature>
<evidence type="ECO:0000313" key="12">
    <source>
        <dbReference type="Proteomes" id="UP001501565"/>
    </source>
</evidence>
<keyword evidence="12" id="KW-1185">Reference proteome</keyword>
<feature type="binding site" evidence="8">
    <location>
        <position position="128"/>
    </location>
    <ligand>
        <name>L-citrulline</name>
        <dbReference type="ChEBI" id="CHEBI:57743"/>
    </ligand>
</feature>
<keyword evidence="5 8" id="KW-0028">Amino-acid biosynthesis</keyword>
<feature type="binding site" evidence="8">
    <location>
        <position position="120"/>
    </location>
    <ligand>
        <name>L-aspartate</name>
        <dbReference type="ChEBI" id="CHEBI:29991"/>
    </ligand>
</feature>
<dbReference type="InterPro" id="IPR048268">
    <property type="entry name" value="Arginosuc_syn_C"/>
</dbReference>
<comment type="similarity">
    <text evidence="8">Belongs to the argininosuccinate synthase family. Type 1 subfamily.</text>
</comment>
<dbReference type="CDD" id="cd01999">
    <property type="entry name" value="ASS"/>
    <property type="match status" value="1"/>
</dbReference>
<feature type="binding site" evidence="8">
    <location>
        <begin position="10"/>
        <end position="18"/>
    </location>
    <ligand>
        <name>ATP</name>
        <dbReference type="ChEBI" id="CHEBI:30616"/>
    </ligand>
</feature>
<feature type="binding site" evidence="8">
    <location>
        <position position="179"/>
    </location>
    <ligand>
        <name>L-citrulline</name>
        <dbReference type="ChEBI" id="CHEBI:57743"/>
    </ligand>
</feature>
<feature type="binding site" evidence="8">
    <location>
        <position position="276"/>
    </location>
    <ligand>
        <name>L-citrulline</name>
        <dbReference type="ChEBI" id="CHEBI:57743"/>
    </ligand>
</feature>
<dbReference type="HAMAP" id="MF_00005">
    <property type="entry name" value="Arg_succ_synth_type1"/>
    <property type="match status" value="1"/>
</dbReference>
<name>A0ABP7MFU8_9GAMM</name>
<dbReference type="PANTHER" id="PTHR11587:SF2">
    <property type="entry name" value="ARGININOSUCCINATE SYNTHASE"/>
    <property type="match status" value="1"/>
</dbReference>
<comment type="subcellular location">
    <subcellularLocation>
        <location evidence="8">Cytoplasm</location>
    </subcellularLocation>
</comment>
<dbReference type="SUPFAM" id="SSF69864">
    <property type="entry name" value="Argininosuccinate synthetase, C-terminal domain"/>
    <property type="match status" value="1"/>
</dbReference>
<keyword evidence="7 8" id="KW-0067">ATP-binding</keyword>
<dbReference type="PROSITE" id="PS00564">
    <property type="entry name" value="ARGININOSUCCIN_SYN_1"/>
    <property type="match status" value="1"/>
</dbReference>
<evidence type="ECO:0000256" key="7">
    <source>
        <dbReference type="ARBA" id="ARBA00022840"/>
    </source>
</evidence>
<evidence type="ECO:0000256" key="1">
    <source>
        <dbReference type="ARBA" id="ARBA00004967"/>
    </source>
</evidence>
<dbReference type="NCBIfam" id="NF001770">
    <property type="entry name" value="PRK00509.1"/>
    <property type="match status" value="1"/>
</dbReference>
<dbReference type="PANTHER" id="PTHR11587">
    <property type="entry name" value="ARGININOSUCCINATE SYNTHASE"/>
    <property type="match status" value="1"/>
</dbReference>
<dbReference type="InterPro" id="IPR014729">
    <property type="entry name" value="Rossmann-like_a/b/a_fold"/>
</dbReference>
<dbReference type="EMBL" id="BAABBN010000004">
    <property type="protein sequence ID" value="GAA3922267.1"/>
    <property type="molecule type" value="Genomic_DNA"/>
</dbReference>
<sequence length="406" mass="45361">MSDVNKVVLAYSGGLDTSVIAKWLQEEYNCEVVTFTADLGQGEEVEPARAKAEALGIKEIYIDDLREEFARDFVFPMFRANAVYEGEYLLGTSIARPLISKRLIEIANETGADAISHGATGKGNDQVRFELGAYALKPGVQVIAPWREWDLNSREKLMAYCEQHGIQVEQKKGKKSPYSMDANLLHISYEGGILEDPWAEPEEDMWLWTVSPEEAPDTPTYIELTFEKGDVVAIDGVAKTPAQVMEELNKIAGDNGIGRADIVENRYVGMKSRGCYETPAGTVLLRAHRAIESITLDRDAAHTKDELMPKYAELVYNGYWWSPERKMLQAAIDATQEYVSGNVRLKLYKGNVTVVGRQSEFSLFDESIATFEDDAGAYDQKDAEGFIRLNSLRLRIAASKGRNMLD</sequence>
<dbReference type="InterPro" id="IPR018223">
    <property type="entry name" value="Arginosuc_synth_CS"/>
</dbReference>
<comment type="pathway">
    <text evidence="1 8">Amino-acid biosynthesis; L-arginine biosynthesis; L-arginine from L-ornithine and carbamoyl phosphate: step 2/3.</text>
</comment>
<dbReference type="Gene3D" id="1.20.5.470">
    <property type="entry name" value="Single helix bin"/>
    <property type="match status" value="1"/>
</dbReference>
<feature type="binding site" evidence="8">
    <location>
        <position position="188"/>
    </location>
    <ligand>
        <name>L-citrulline</name>
        <dbReference type="ChEBI" id="CHEBI:57743"/>
    </ligand>
</feature>
<evidence type="ECO:0000256" key="8">
    <source>
        <dbReference type="HAMAP-Rule" id="MF_00005"/>
    </source>
</evidence>
<evidence type="ECO:0000256" key="2">
    <source>
        <dbReference type="ARBA" id="ARBA00012286"/>
    </source>
</evidence>
<proteinExistence type="inferred from homology"/>
<comment type="caution">
    <text evidence="11">The sequence shown here is derived from an EMBL/GenBank/DDBJ whole genome shotgun (WGS) entry which is preliminary data.</text>
</comment>
<reference evidence="12" key="1">
    <citation type="journal article" date="2019" name="Int. J. Syst. Evol. Microbiol.">
        <title>The Global Catalogue of Microorganisms (GCM) 10K type strain sequencing project: providing services to taxonomists for standard genome sequencing and annotation.</title>
        <authorList>
            <consortium name="The Broad Institute Genomics Platform"/>
            <consortium name="The Broad Institute Genome Sequencing Center for Infectious Disease"/>
            <person name="Wu L."/>
            <person name="Ma J."/>
        </authorList>
    </citation>
    <scope>NUCLEOTIDE SEQUENCE [LARGE SCALE GENOMIC DNA]</scope>
    <source>
        <strain evidence="12">JCM 17551</strain>
    </source>
</reference>
<dbReference type="Gene3D" id="3.40.50.620">
    <property type="entry name" value="HUPs"/>
    <property type="match status" value="1"/>
</dbReference>
<dbReference type="InterPro" id="IPR024074">
    <property type="entry name" value="AS_cat/multimer_dom_body"/>
</dbReference>
<keyword evidence="4 8" id="KW-0436">Ligase</keyword>
<feature type="binding site" evidence="8">
    <location>
        <position position="118"/>
    </location>
    <ligand>
        <name>ATP</name>
        <dbReference type="ChEBI" id="CHEBI:30616"/>
    </ligand>
</feature>
<comment type="catalytic activity">
    <reaction evidence="8">
        <text>L-citrulline + L-aspartate + ATP = 2-(N(omega)-L-arginino)succinate + AMP + diphosphate + H(+)</text>
        <dbReference type="Rhea" id="RHEA:10932"/>
        <dbReference type="ChEBI" id="CHEBI:15378"/>
        <dbReference type="ChEBI" id="CHEBI:29991"/>
        <dbReference type="ChEBI" id="CHEBI:30616"/>
        <dbReference type="ChEBI" id="CHEBI:33019"/>
        <dbReference type="ChEBI" id="CHEBI:57472"/>
        <dbReference type="ChEBI" id="CHEBI:57743"/>
        <dbReference type="ChEBI" id="CHEBI:456215"/>
        <dbReference type="EC" id="6.3.4.5"/>
    </reaction>
</comment>
<evidence type="ECO:0000256" key="3">
    <source>
        <dbReference type="ARBA" id="ARBA00022571"/>
    </source>
</evidence>
<feature type="binding site" evidence="8">
    <location>
        <position position="88"/>
    </location>
    <ligand>
        <name>L-citrulline</name>
        <dbReference type="ChEBI" id="CHEBI:57743"/>
    </ligand>
</feature>
<feature type="binding site" evidence="8">
    <location>
        <position position="124"/>
    </location>
    <ligand>
        <name>L-aspartate</name>
        <dbReference type="ChEBI" id="CHEBI:29991"/>
    </ligand>
</feature>
<feature type="binding site" evidence="8">
    <location>
        <position position="125"/>
    </location>
    <ligand>
        <name>L-aspartate</name>
        <dbReference type="ChEBI" id="CHEBI:29991"/>
    </ligand>
</feature>
<dbReference type="InterPro" id="IPR023434">
    <property type="entry name" value="Arginosuc_synth_type_1_subfam"/>
</dbReference>
<gene>
    <name evidence="8" type="primary">argG</name>
    <name evidence="11" type="ORF">GCM10022277_17830</name>
</gene>
<comment type="subunit">
    <text evidence="8">Homotetramer.</text>
</comment>
<feature type="domain" description="Arginosuccinate synthase C-terminal" evidence="10">
    <location>
        <begin position="178"/>
        <end position="396"/>
    </location>
</feature>
<dbReference type="SUPFAM" id="SSF52402">
    <property type="entry name" value="Adenine nucleotide alpha hydrolases-like"/>
    <property type="match status" value="1"/>
</dbReference>
<evidence type="ECO:0000259" key="10">
    <source>
        <dbReference type="Pfam" id="PF20979"/>
    </source>
</evidence>
<dbReference type="Proteomes" id="UP001501565">
    <property type="component" value="Unassembled WGS sequence"/>
</dbReference>
<keyword evidence="3 8" id="KW-0055">Arginine biosynthesis</keyword>
<feature type="domain" description="Arginosuccinate synthase-like N-terminal" evidence="9">
    <location>
        <begin position="6"/>
        <end position="166"/>
    </location>
</feature>
<keyword evidence="8" id="KW-0963">Cytoplasm</keyword>
<evidence type="ECO:0000256" key="4">
    <source>
        <dbReference type="ARBA" id="ARBA00022598"/>
    </source>
</evidence>
<evidence type="ECO:0000313" key="11">
    <source>
        <dbReference type="EMBL" id="GAA3922267.1"/>
    </source>
</evidence>
<accession>A0ABP7MFU8</accession>
<feature type="binding site" evidence="8">
    <location>
        <position position="37"/>
    </location>
    <ligand>
        <name>ATP</name>
        <dbReference type="ChEBI" id="CHEBI:30616"/>
    </ligand>
</feature>
<evidence type="ECO:0000259" key="9">
    <source>
        <dbReference type="Pfam" id="PF00764"/>
    </source>
</evidence>
<dbReference type="Pfam" id="PF20979">
    <property type="entry name" value="Arginosuc_syn_C"/>
    <property type="match status" value="1"/>
</dbReference>
<keyword evidence="6 8" id="KW-0547">Nucleotide-binding</keyword>
<organism evidence="11 12">
    <name type="scientific">Litoribacillus peritrichatus</name>
    <dbReference type="NCBI Taxonomy" id="718191"/>
    <lineage>
        <taxon>Bacteria</taxon>
        <taxon>Pseudomonadati</taxon>
        <taxon>Pseudomonadota</taxon>
        <taxon>Gammaproteobacteria</taxon>
        <taxon>Oceanospirillales</taxon>
        <taxon>Oceanospirillaceae</taxon>
        <taxon>Litoribacillus</taxon>
    </lineage>
</organism>
<dbReference type="RefSeq" id="WP_344797639.1">
    <property type="nucleotide sequence ID" value="NZ_BAABBN010000004.1"/>
</dbReference>
<evidence type="ECO:0000256" key="5">
    <source>
        <dbReference type="ARBA" id="ARBA00022605"/>
    </source>
</evidence>
<dbReference type="NCBIfam" id="TIGR00032">
    <property type="entry name" value="argG"/>
    <property type="match status" value="1"/>
</dbReference>
<dbReference type="EC" id="6.3.4.5" evidence="2 8"/>
<dbReference type="Gene3D" id="3.90.1260.10">
    <property type="entry name" value="Argininosuccinate synthetase, chain A, domain 2"/>
    <property type="match status" value="1"/>
</dbReference>
<evidence type="ECO:0000256" key="6">
    <source>
        <dbReference type="ARBA" id="ARBA00022741"/>
    </source>
</evidence>
<dbReference type="PROSITE" id="PS00565">
    <property type="entry name" value="ARGININOSUCCIN_SYN_2"/>
    <property type="match status" value="1"/>
</dbReference>
<protein>
    <recommendedName>
        <fullName evidence="2 8">Argininosuccinate synthase</fullName>
        <ecNumber evidence="2 8">6.3.4.5</ecNumber>
    </recommendedName>
    <alternativeName>
        <fullName evidence="8">Citrulline--aspartate ligase</fullName>
    </alternativeName>
</protein>
<dbReference type="InterPro" id="IPR048267">
    <property type="entry name" value="Arginosuc_syn_N"/>
</dbReference>